<dbReference type="AlphaFoldDB" id="A0AAW1V9U7"/>
<evidence type="ECO:0000256" key="2">
    <source>
        <dbReference type="PIRSR" id="PIRSR607822-1"/>
    </source>
</evidence>
<dbReference type="EMBL" id="JARQZJ010000123">
    <property type="protein sequence ID" value="KAK9889522.1"/>
    <property type="molecule type" value="Genomic_DNA"/>
</dbReference>
<evidence type="ECO:0000313" key="3">
    <source>
        <dbReference type="EMBL" id="KAK9889522.1"/>
    </source>
</evidence>
<dbReference type="GO" id="GO:0005886">
    <property type="term" value="C:plasma membrane"/>
    <property type="evidence" value="ECO:0007669"/>
    <property type="project" value="TreeGrafter"/>
</dbReference>
<evidence type="ECO:0000313" key="4">
    <source>
        <dbReference type="Proteomes" id="UP001431783"/>
    </source>
</evidence>
<feature type="binding site" evidence="2">
    <location>
        <position position="345"/>
    </location>
    <ligand>
        <name>Zn(2+)</name>
        <dbReference type="ChEBI" id="CHEBI:29105"/>
    </ligand>
</feature>
<evidence type="ECO:0008006" key="5">
    <source>
        <dbReference type="Google" id="ProtNLM"/>
    </source>
</evidence>
<comment type="caution">
    <text evidence="3">The sequence shown here is derived from an EMBL/GenBank/DDBJ whole genome shotgun (WGS) entry which is preliminary data.</text>
</comment>
<keyword evidence="2" id="KW-0479">Metal-binding</keyword>
<dbReference type="Proteomes" id="UP001431783">
    <property type="component" value="Unassembled WGS sequence"/>
</dbReference>
<keyword evidence="4" id="KW-1185">Reference proteome</keyword>
<dbReference type="PANTHER" id="PTHR12736:SF21">
    <property type="entry name" value="LANC-LIKE PROTEIN 2"/>
    <property type="match status" value="1"/>
</dbReference>
<accession>A0AAW1V9U7</accession>
<proteinExistence type="inferred from homology"/>
<dbReference type="Pfam" id="PF05147">
    <property type="entry name" value="LANC_like"/>
    <property type="match status" value="1"/>
</dbReference>
<dbReference type="SMART" id="SM01260">
    <property type="entry name" value="LANC_like"/>
    <property type="match status" value="1"/>
</dbReference>
<evidence type="ECO:0000256" key="1">
    <source>
        <dbReference type="ARBA" id="ARBA00007179"/>
    </source>
</evidence>
<dbReference type="PANTHER" id="PTHR12736">
    <property type="entry name" value="LANC-LIKE PROTEIN"/>
    <property type="match status" value="1"/>
</dbReference>
<dbReference type="GO" id="GO:0005975">
    <property type="term" value="P:carbohydrate metabolic process"/>
    <property type="evidence" value="ECO:0007669"/>
    <property type="project" value="InterPro"/>
</dbReference>
<dbReference type="InterPro" id="IPR020464">
    <property type="entry name" value="LanC-like_prot_euk"/>
</dbReference>
<keyword evidence="2" id="KW-0862">Zinc</keyword>
<comment type="similarity">
    <text evidence="1">Belongs to the LanC-like protein family.</text>
</comment>
<dbReference type="InterPro" id="IPR007822">
    <property type="entry name" value="LANC-like"/>
</dbReference>
<dbReference type="Gene3D" id="1.50.10.10">
    <property type="match status" value="1"/>
</dbReference>
<dbReference type="GO" id="GO:0046872">
    <property type="term" value="F:metal ion binding"/>
    <property type="evidence" value="ECO:0007669"/>
    <property type="project" value="UniProtKB-KW"/>
</dbReference>
<dbReference type="InterPro" id="IPR012341">
    <property type="entry name" value="6hp_glycosidase-like_sf"/>
</dbReference>
<dbReference type="GO" id="GO:0031179">
    <property type="term" value="P:peptide modification"/>
    <property type="evidence" value="ECO:0007669"/>
    <property type="project" value="InterPro"/>
</dbReference>
<dbReference type="CDD" id="cd04794">
    <property type="entry name" value="euk_LANCL"/>
    <property type="match status" value="1"/>
</dbReference>
<gene>
    <name evidence="3" type="ORF">WA026_006876</name>
</gene>
<dbReference type="SUPFAM" id="SSF158745">
    <property type="entry name" value="LanC-like"/>
    <property type="match status" value="1"/>
</dbReference>
<feature type="binding site" evidence="2">
    <location>
        <position position="298"/>
    </location>
    <ligand>
        <name>Zn(2+)</name>
        <dbReference type="ChEBI" id="CHEBI:29105"/>
    </ligand>
</feature>
<dbReference type="PRINTS" id="PR01950">
    <property type="entry name" value="LANCSUPER"/>
</dbReference>
<sequence length="422" mass="48732">MRRFFGKFRNSGIRIRTLSSIGRVLEMSRERFFSNPFADFTAENAHEVIEIKNLQKNQKFFSKVNERWTSVEDKFKYVDPHDYSVYTGTSGIALLKLKKDPKNTRNLKEILELLQLKKLRNRRHTFLCGDTGPLAIGAVVHHKLGNHEEVKSIVDSILSMQDDVFNIASDLPNEYLYGRAGYLYAVLYINKNVNPPPFEDDFIRKIIEMMLICGKNEAKAGKFKCPLMYQWHDSYYLGAAHGLSGIIYLMLQVKEYLTESELNTLIRPTIEYLSTLRFPSGNYPSSMGRDVDKYVQWCHGAPGFVYMFSQAYKVFGDPKFLQLALEAGDIVWQRGLVRKGYSICHGVSGNGYCFLELFQTTQDDLHLYRAVRFAEWCLDYKKSHEEHSPDRPISLFEGIAGPMYYLLDLENPLEAKFPGYTI</sequence>
<name>A0AAW1V9U7_9CUCU</name>
<reference evidence="3 4" key="1">
    <citation type="submission" date="2023-03" db="EMBL/GenBank/DDBJ databases">
        <title>Genome insight into feeding habits of ladybird beetles.</title>
        <authorList>
            <person name="Li H.-S."/>
            <person name="Huang Y.-H."/>
            <person name="Pang H."/>
        </authorList>
    </citation>
    <scope>NUCLEOTIDE SEQUENCE [LARGE SCALE GENOMIC DNA]</scope>
    <source>
        <strain evidence="3">SYSU_2023b</strain>
        <tissue evidence="3">Whole body</tissue>
    </source>
</reference>
<organism evidence="3 4">
    <name type="scientific">Henosepilachna vigintioctopunctata</name>
    <dbReference type="NCBI Taxonomy" id="420089"/>
    <lineage>
        <taxon>Eukaryota</taxon>
        <taxon>Metazoa</taxon>
        <taxon>Ecdysozoa</taxon>
        <taxon>Arthropoda</taxon>
        <taxon>Hexapoda</taxon>
        <taxon>Insecta</taxon>
        <taxon>Pterygota</taxon>
        <taxon>Neoptera</taxon>
        <taxon>Endopterygota</taxon>
        <taxon>Coleoptera</taxon>
        <taxon>Polyphaga</taxon>
        <taxon>Cucujiformia</taxon>
        <taxon>Coccinelloidea</taxon>
        <taxon>Coccinellidae</taxon>
        <taxon>Epilachninae</taxon>
        <taxon>Epilachnini</taxon>
        <taxon>Henosepilachna</taxon>
    </lineage>
</organism>
<dbReference type="PRINTS" id="PR01951">
    <property type="entry name" value="LANCEUKARYTE"/>
</dbReference>
<feature type="binding site" evidence="2">
    <location>
        <position position="344"/>
    </location>
    <ligand>
        <name>Zn(2+)</name>
        <dbReference type="ChEBI" id="CHEBI:29105"/>
    </ligand>
</feature>
<protein>
    <recommendedName>
        <fullName evidence="5">LanC-like protein 2</fullName>
    </recommendedName>
</protein>